<dbReference type="PANTHER" id="PTHR11364">
    <property type="entry name" value="THIOSULFATE SULFERTANSFERASE"/>
    <property type="match status" value="1"/>
</dbReference>
<dbReference type="SMART" id="SM00450">
    <property type="entry name" value="RHOD"/>
    <property type="match status" value="2"/>
</dbReference>
<dbReference type="Pfam" id="PF00581">
    <property type="entry name" value="Rhodanese"/>
    <property type="match status" value="2"/>
</dbReference>
<dbReference type="Gene3D" id="3.40.250.10">
    <property type="entry name" value="Rhodanese-like domain"/>
    <property type="match status" value="2"/>
</dbReference>
<feature type="domain" description="Rhodanese" evidence="3">
    <location>
        <begin position="166"/>
        <end position="280"/>
    </location>
</feature>
<organism evidence="4 5">
    <name type="scientific">Muricoccus roseus</name>
    <dbReference type="NCBI Taxonomy" id="198092"/>
    <lineage>
        <taxon>Bacteria</taxon>
        <taxon>Pseudomonadati</taxon>
        <taxon>Pseudomonadota</taxon>
        <taxon>Alphaproteobacteria</taxon>
        <taxon>Acetobacterales</taxon>
        <taxon>Roseomonadaceae</taxon>
        <taxon>Muricoccus</taxon>
    </lineage>
</organism>
<keyword evidence="4" id="KW-0670">Pyruvate</keyword>
<name>A0A1M6E282_9PROT</name>
<dbReference type="InterPro" id="IPR045078">
    <property type="entry name" value="TST/MPST-like"/>
</dbReference>
<gene>
    <name evidence="4" type="ORF">SAMN02745194_01076</name>
</gene>
<accession>A0A1M6E282</accession>
<feature type="domain" description="Rhodanese" evidence="3">
    <location>
        <begin position="15"/>
        <end position="133"/>
    </location>
</feature>
<dbReference type="CDD" id="cd01448">
    <property type="entry name" value="TST_Repeat_1"/>
    <property type="match status" value="1"/>
</dbReference>
<protein>
    <submittedName>
        <fullName evidence="4">Thiosulfate/3-mercaptopyruvate sulfurtransferase</fullName>
    </submittedName>
</protein>
<keyword evidence="5" id="KW-1185">Reference proteome</keyword>
<dbReference type="STRING" id="198092.SAMN02745194_01076"/>
<evidence type="ECO:0000313" key="4">
    <source>
        <dbReference type="EMBL" id="SHI79509.1"/>
    </source>
</evidence>
<dbReference type="AlphaFoldDB" id="A0A1M6E282"/>
<reference evidence="4 5" key="1">
    <citation type="submission" date="2016-11" db="EMBL/GenBank/DDBJ databases">
        <authorList>
            <person name="Jaros S."/>
            <person name="Januszkiewicz K."/>
            <person name="Wedrychowicz H."/>
        </authorList>
    </citation>
    <scope>NUCLEOTIDE SEQUENCE [LARGE SCALE GENOMIC DNA]</scope>
    <source>
        <strain evidence="4 5">DSM 14916</strain>
    </source>
</reference>
<dbReference type="SUPFAM" id="SSF52821">
    <property type="entry name" value="Rhodanese/Cell cycle control phosphatase"/>
    <property type="match status" value="2"/>
</dbReference>
<evidence type="ECO:0000256" key="1">
    <source>
        <dbReference type="ARBA" id="ARBA00022679"/>
    </source>
</evidence>
<dbReference type="PANTHER" id="PTHR11364:SF27">
    <property type="entry name" value="SULFURTRANSFERASE"/>
    <property type="match status" value="1"/>
</dbReference>
<keyword evidence="1 4" id="KW-0808">Transferase</keyword>
<dbReference type="GO" id="GO:0004792">
    <property type="term" value="F:thiosulfate-cyanide sulfurtransferase activity"/>
    <property type="evidence" value="ECO:0007669"/>
    <property type="project" value="TreeGrafter"/>
</dbReference>
<keyword evidence="2" id="KW-0677">Repeat</keyword>
<evidence type="ECO:0000256" key="2">
    <source>
        <dbReference type="ARBA" id="ARBA00022737"/>
    </source>
</evidence>
<dbReference type="Proteomes" id="UP000184387">
    <property type="component" value="Unassembled WGS sequence"/>
</dbReference>
<evidence type="ECO:0000313" key="5">
    <source>
        <dbReference type="Proteomes" id="UP000184387"/>
    </source>
</evidence>
<dbReference type="FunFam" id="3.40.250.10:FF:000001">
    <property type="entry name" value="Sulfurtransferase"/>
    <property type="match status" value="1"/>
</dbReference>
<dbReference type="InterPro" id="IPR036873">
    <property type="entry name" value="Rhodanese-like_dom_sf"/>
</dbReference>
<dbReference type="CDD" id="cd01449">
    <property type="entry name" value="TST_Repeat_2"/>
    <property type="match status" value="1"/>
</dbReference>
<dbReference type="InterPro" id="IPR001763">
    <property type="entry name" value="Rhodanese-like_dom"/>
</dbReference>
<dbReference type="OrthoDB" id="9781034at2"/>
<proteinExistence type="predicted"/>
<dbReference type="EMBL" id="FQZF01000005">
    <property type="protein sequence ID" value="SHI79509.1"/>
    <property type="molecule type" value="Genomic_DNA"/>
</dbReference>
<dbReference type="RefSeq" id="WP_073132355.1">
    <property type="nucleotide sequence ID" value="NZ_FQZF01000005.1"/>
</dbReference>
<evidence type="ECO:0000259" key="3">
    <source>
        <dbReference type="PROSITE" id="PS50206"/>
    </source>
</evidence>
<dbReference type="PROSITE" id="PS50206">
    <property type="entry name" value="RHODANESE_3"/>
    <property type="match status" value="2"/>
</dbReference>
<sequence>MKNIVSTEWLAGELGKPDLVVLDCSLVLPGEPGDKKAGYLEARIPGARFFDIDLFADPDTDLPHMVPTPARFAKLAGALGISNDSRVIFYDQAHGLRAAARGWWLMRLMGHEAAHVLDGGLPKWKREGRPIESGEPKAAPAATFTPDFRTDRLRGIGDIKRIVRQGGGEALIIDARSAGRFDGTAPEPRPGLPNGHMPGAANIPFTELLSPEGTMLPPEALRARFERAGVDGERPVILSCGSGVTACVLALGLVESGLPEGSVYDGSWTEWALRPETPKTTKEPA</sequence>